<organism evidence="5 6">
    <name type="scientific">Bifidobacterium avesanii</name>
    <dbReference type="NCBI Taxonomy" id="1798157"/>
    <lineage>
        <taxon>Bacteria</taxon>
        <taxon>Bacillati</taxon>
        <taxon>Actinomycetota</taxon>
        <taxon>Actinomycetes</taxon>
        <taxon>Bifidobacteriales</taxon>
        <taxon>Bifidobacteriaceae</taxon>
        <taxon>Bifidobacterium</taxon>
    </lineage>
</organism>
<evidence type="ECO:0000256" key="1">
    <source>
        <dbReference type="ARBA" id="ARBA00001946"/>
    </source>
</evidence>
<dbReference type="Gene3D" id="3.40.50.1000">
    <property type="entry name" value="HAD superfamily/HAD-like"/>
    <property type="match status" value="1"/>
</dbReference>
<keyword evidence="3 5" id="KW-0378">Hydrolase</keyword>
<dbReference type="Pfam" id="PF00702">
    <property type="entry name" value="Hydrolase"/>
    <property type="match status" value="1"/>
</dbReference>
<comment type="cofactor">
    <cofactor evidence="1">
        <name>Mg(2+)</name>
        <dbReference type="ChEBI" id="CHEBI:18420"/>
    </cofactor>
</comment>
<dbReference type="InterPro" id="IPR023214">
    <property type="entry name" value="HAD_sf"/>
</dbReference>
<dbReference type="PANTHER" id="PTHR46470">
    <property type="entry name" value="N-ACYLNEURAMINATE-9-PHOSPHATASE"/>
    <property type="match status" value="1"/>
</dbReference>
<dbReference type="SFLD" id="SFLDS00003">
    <property type="entry name" value="Haloacid_Dehalogenase"/>
    <property type="match status" value="1"/>
</dbReference>
<dbReference type="SUPFAM" id="SSF56784">
    <property type="entry name" value="HAD-like"/>
    <property type="match status" value="1"/>
</dbReference>
<dbReference type="PRINTS" id="PR00413">
    <property type="entry name" value="HADHALOGNASE"/>
</dbReference>
<dbReference type="InterPro" id="IPR051400">
    <property type="entry name" value="HAD-like_hydrolase"/>
</dbReference>
<accession>A0A7K3TLA9</accession>
<dbReference type="InterPro" id="IPR006439">
    <property type="entry name" value="HAD-SF_hydro_IA"/>
</dbReference>
<keyword evidence="2" id="KW-0479">Metal-binding</keyword>
<evidence type="ECO:0000256" key="3">
    <source>
        <dbReference type="ARBA" id="ARBA00022801"/>
    </source>
</evidence>
<protein>
    <submittedName>
        <fullName evidence="5">HAD-IA family hydrolase</fullName>
    </submittedName>
</protein>
<dbReference type="EMBL" id="WHZY01000015">
    <property type="protein sequence ID" value="NEG79063.1"/>
    <property type="molecule type" value="Genomic_DNA"/>
</dbReference>
<dbReference type="Proteomes" id="UP000469763">
    <property type="component" value="Unassembled WGS sequence"/>
</dbReference>
<dbReference type="GO" id="GO:0046872">
    <property type="term" value="F:metal ion binding"/>
    <property type="evidence" value="ECO:0007669"/>
    <property type="project" value="UniProtKB-KW"/>
</dbReference>
<dbReference type="AlphaFoldDB" id="A0A7K3TLA9"/>
<proteinExistence type="predicted"/>
<dbReference type="GO" id="GO:0016791">
    <property type="term" value="F:phosphatase activity"/>
    <property type="evidence" value="ECO:0007669"/>
    <property type="project" value="TreeGrafter"/>
</dbReference>
<dbReference type="PANTHER" id="PTHR46470:SF2">
    <property type="entry name" value="GLYCERALDEHYDE 3-PHOSPHATE PHOSPHATASE"/>
    <property type="match status" value="1"/>
</dbReference>
<keyword evidence="4" id="KW-0460">Magnesium</keyword>
<reference evidence="5 6" key="1">
    <citation type="submission" date="2019-10" db="EMBL/GenBank/DDBJ databases">
        <title>Bifidobacterium from non-human primates.</title>
        <authorList>
            <person name="Modesto M."/>
        </authorList>
    </citation>
    <scope>NUCLEOTIDE SEQUENCE [LARGE SCALE GENOMIC DNA]</scope>
    <source>
        <strain evidence="5 6">TREC</strain>
    </source>
</reference>
<evidence type="ECO:0000313" key="5">
    <source>
        <dbReference type="EMBL" id="NEG79063.1"/>
    </source>
</evidence>
<dbReference type="NCBIfam" id="TIGR01549">
    <property type="entry name" value="HAD-SF-IA-v1"/>
    <property type="match status" value="1"/>
</dbReference>
<dbReference type="SFLD" id="SFLDG01129">
    <property type="entry name" value="C1.5:_HAD__Beta-PGM__Phosphata"/>
    <property type="match status" value="1"/>
</dbReference>
<evidence type="ECO:0000256" key="4">
    <source>
        <dbReference type="ARBA" id="ARBA00022842"/>
    </source>
</evidence>
<keyword evidence="6" id="KW-1185">Reference proteome</keyword>
<sequence length="287" mass="30965">MRRRARGNRSGRQRAADARPAEFRGVRMVAAAEAAATRSLPYDAVFFDLYGTLVDIRTDEGMPAAWNALATAIGTADPTSPYRAAEDARDAFECAMALHEPAAPGPDYEPDVLPAYRALLPGLSGAEGDRAARALAWTFRRASTLLLRLYPGARDLLSSLRGAGVRVVLLSNAQSCYTRPELASLRLVGAFDRMIISSEEGVRKPSPLLFRRALALEGLNDHPNRALMVGNDIRCDILGARAVGMDAVYVHTAISPAGDPPTCPEAALSLPGEPNPDYHILKKRFLT</sequence>
<evidence type="ECO:0000313" key="6">
    <source>
        <dbReference type="Proteomes" id="UP000469763"/>
    </source>
</evidence>
<dbReference type="InterPro" id="IPR036412">
    <property type="entry name" value="HAD-like_sf"/>
</dbReference>
<gene>
    <name evidence="5" type="ORF">GFD22_08810</name>
</gene>
<evidence type="ECO:0000256" key="2">
    <source>
        <dbReference type="ARBA" id="ARBA00022723"/>
    </source>
</evidence>
<dbReference type="OrthoDB" id="9810501at2"/>
<dbReference type="GO" id="GO:0044281">
    <property type="term" value="P:small molecule metabolic process"/>
    <property type="evidence" value="ECO:0007669"/>
    <property type="project" value="UniProtKB-ARBA"/>
</dbReference>
<comment type="caution">
    <text evidence="5">The sequence shown here is derived from an EMBL/GenBank/DDBJ whole genome shotgun (WGS) entry which is preliminary data.</text>
</comment>
<name>A0A7K3TLA9_9BIFI</name>